<dbReference type="InterPro" id="IPR038418">
    <property type="entry name" value="6-PTP_synth/QueD_sf"/>
</dbReference>
<dbReference type="GO" id="GO:0006729">
    <property type="term" value="P:tetrahydrobiopterin biosynthetic process"/>
    <property type="evidence" value="ECO:0007669"/>
    <property type="project" value="UniProtKB-UniPathway"/>
</dbReference>
<dbReference type="SUPFAM" id="SSF55620">
    <property type="entry name" value="Tetrahydrobiopterin biosynthesis enzymes-like"/>
    <property type="match status" value="1"/>
</dbReference>
<comment type="pathway">
    <text evidence="2">Cofactor biosynthesis; tetrahydrobiopterin biosynthesis; tetrahydrobiopterin from 7,8-dihydroneopterin triphosphate: step 1/3.</text>
</comment>
<proteinExistence type="inferred from homology"/>
<dbReference type="RefSeq" id="XP_012338197.1">
    <property type="nucleotide sequence ID" value="XM_012482774.1"/>
</dbReference>
<comment type="similarity">
    <text evidence="3">Belongs to the PTPS family.</text>
</comment>
<sequence length="172" mass="19708">MNPDPAKPSDQVAELLVESPLFSFHCAHFIAFKGFRETLHGHNYNVSLKVRGNIQEDGYVIDFSILKEKVRTVCKQLDHHFILPMHSDVLNIQEVKDNFKITCEDNSEYSFPKRDCVQIPIKHSSTEEIGLYILNKIIEEIGLPILKARSVNYMEVTVSESPTQKATVHRNI</sequence>
<dbReference type="Gene3D" id="3.30.479.10">
    <property type="entry name" value="6-pyruvoyl tetrahydropterin synthase/QueD"/>
    <property type="match status" value="1"/>
</dbReference>
<organism evidence="9 10">
    <name type="scientific">Plasmodium fragile</name>
    <dbReference type="NCBI Taxonomy" id="5857"/>
    <lineage>
        <taxon>Eukaryota</taxon>
        <taxon>Sar</taxon>
        <taxon>Alveolata</taxon>
        <taxon>Apicomplexa</taxon>
        <taxon>Aconoidasida</taxon>
        <taxon>Haemosporida</taxon>
        <taxon>Plasmodiidae</taxon>
        <taxon>Plasmodium</taxon>
        <taxon>Plasmodium (Plasmodium)</taxon>
    </lineage>
</organism>
<evidence type="ECO:0000256" key="2">
    <source>
        <dbReference type="ARBA" id="ARBA00005126"/>
    </source>
</evidence>
<evidence type="ECO:0000256" key="1">
    <source>
        <dbReference type="ARBA" id="ARBA00001947"/>
    </source>
</evidence>
<name>A0A0D9QDW8_PLAFR</name>
<dbReference type="GO" id="GO:0046872">
    <property type="term" value="F:metal ion binding"/>
    <property type="evidence" value="ECO:0007669"/>
    <property type="project" value="UniProtKB-KW"/>
</dbReference>
<dbReference type="PANTHER" id="PTHR12589:SF7">
    <property type="entry name" value="6-PYRUVOYL TETRAHYDROBIOPTERIN SYNTHASE"/>
    <property type="match status" value="1"/>
</dbReference>
<evidence type="ECO:0000256" key="8">
    <source>
        <dbReference type="ARBA" id="ARBA00023239"/>
    </source>
</evidence>
<keyword evidence="10" id="KW-1185">Reference proteome</keyword>
<evidence type="ECO:0000256" key="5">
    <source>
        <dbReference type="ARBA" id="ARBA00022723"/>
    </source>
</evidence>
<evidence type="ECO:0000256" key="3">
    <source>
        <dbReference type="ARBA" id="ARBA00009164"/>
    </source>
</evidence>
<dbReference type="GO" id="GO:0003874">
    <property type="term" value="F:6-pyruvoyltetrahydropterin synthase activity"/>
    <property type="evidence" value="ECO:0007669"/>
    <property type="project" value="UniProtKB-EC"/>
</dbReference>
<accession>A0A0D9QDW8</accession>
<dbReference type="GeneID" id="24270486"/>
<dbReference type="EC" id="4.2.3.12" evidence="4"/>
<dbReference type="Proteomes" id="UP000054561">
    <property type="component" value="Unassembled WGS sequence"/>
</dbReference>
<evidence type="ECO:0000256" key="6">
    <source>
        <dbReference type="ARBA" id="ARBA00022833"/>
    </source>
</evidence>
<dbReference type="VEuPathDB" id="PlasmoDB:AK88_05172"/>
<dbReference type="OrthoDB" id="14045at2759"/>
<dbReference type="EMBL" id="KQ030393">
    <property type="protein sequence ID" value="KJP85193.1"/>
    <property type="molecule type" value="Genomic_DNA"/>
</dbReference>
<comment type="cofactor">
    <cofactor evidence="1">
        <name>Zn(2+)</name>
        <dbReference type="ChEBI" id="CHEBI:29105"/>
    </cofactor>
</comment>
<protein>
    <recommendedName>
        <fullName evidence="4">6-pyruvoyltetrahydropterin synthase</fullName>
        <ecNumber evidence="4">4.2.3.12</ecNumber>
    </recommendedName>
</protein>
<keyword evidence="8" id="KW-0456">Lyase</keyword>
<dbReference type="PANTHER" id="PTHR12589">
    <property type="entry name" value="PYRUVOYL TETRAHYDROBIOPTERIN SYNTHASE"/>
    <property type="match status" value="1"/>
</dbReference>
<dbReference type="Pfam" id="PF01242">
    <property type="entry name" value="PTPS"/>
    <property type="match status" value="1"/>
</dbReference>
<dbReference type="AlphaFoldDB" id="A0A0D9QDW8"/>
<dbReference type="OMA" id="CAHFIAF"/>
<evidence type="ECO:0000256" key="7">
    <source>
        <dbReference type="ARBA" id="ARBA00023007"/>
    </source>
</evidence>
<gene>
    <name evidence="9" type="ORF">AK88_05172</name>
</gene>
<dbReference type="UniPathway" id="UPA00849">
    <property type="reaction ID" value="UER00819"/>
</dbReference>
<keyword evidence="5" id="KW-0479">Metal-binding</keyword>
<evidence type="ECO:0000313" key="10">
    <source>
        <dbReference type="Proteomes" id="UP000054561"/>
    </source>
</evidence>
<keyword evidence="6" id="KW-0862">Zinc</keyword>
<reference evidence="9 10" key="1">
    <citation type="submission" date="2014-03" db="EMBL/GenBank/DDBJ databases">
        <title>The Genome Sequence of Plasmodium fragile nilgiri.</title>
        <authorList>
            <consortium name="The Broad Institute Genomics Platform"/>
            <consortium name="The Broad Institute Genome Sequencing Center for Infectious Disease"/>
            <person name="Neafsey D."/>
            <person name="Duraisingh M."/>
            <person name="Young S.K."/>
            <person name="Zeng Q."/>
            <person name="Gargeya S."/>
            <person name="Abouelleil A."/>
            <person name="Alvarado L."/>
            <person name="Chapman S.B."/>
            <person name="Gainer-Dewar J."/>
            <person name="Goldberg J."/>
            <person name="Griggs A."/>
            <person name="Gujja S."/>
            <person name="Hansen M."/>
            <person name="Howarth C."/>
            <person name="Imamovic A."/>
            <person name="Larimer J."/>
            <person name="Pearson M."/>
            <person name="Poon T.W."/>
            <person name="Priest M."/>
            <person name="Roberts A."/>
            <person name="Saif S."/>
            <person name="Shea T."/>
            <person name="Sykes S."/>
            <person name="Wortman J."/>
            <person name="Nusbaum C."/>
            <person name="Birren B."/>
        </authorList>
    </citation>
    <scope>NUCLEOTIDE SEQUENCE [LARGE SCALE GENOMIC DNA]</scope>
    <source>
        <strain evidence="10">nilgiri</strain>
    </source>
</reference>
<keyword evidence="7" id="KW-0783">Tetrahydrobiopterin biosynthesis</keyword>
<evidence type="ECO:0000313" key="9">
    <source>
        <dbReference type="EMBL" id="KJP85193.1"/>
    </source>
</evidence>
<evidence type="ECO:0000256" key="4">
    <source>
        <dbReference type="ARBA" id="ARBA00013100"/>
    </source>
</evidence>
<dbReference type="InterPro" id="IPR007115">
    <property type="entry name" value="6-PTP_synth/QueD"/>
</dbReference>